<evidence type="ECO:0000256" key="5">
    <source>
        <dbReference type="ARBA" id="ARBA00023136"/>
    </source>
</evidence>
<accession>A0ABV4NL69</accession>
<reference evidence="7 8" key="1">
    <citation type="submission" date="2024-08" db="EMBL/GenBank/DDBJ databases">
        <authorList>
            <person name="Ishaq N."/>
        </authorList>
    </citation>
    <scope>NUCLEOTIDE SEQUENCE [LARGE SCALE GENOMIC DNA]</scope>
    <source>
        <strain evidence="7 8">JCM 30400</strain>
    </source>
</reference>
<feature type="transmembrane region" description="Helical" evidence="6">
    <location>
        <begin position="95"/>
        <end position="115"/>
    </location>
</feature>
<organism evidence="7 8">
    <name type="scientific">Microbulbifer echini</name>
    <dbReference type="NCBI Taxonomy" id="1529067"/>
    <lineage>
        <taxon>Bacteria</taxon>
        <taxon>Pseudomonadati</taxon>
        <taxon>Pseudomonadota</taxon>
        <taxon>Gammaproteobacteria</taxon>
        <taxon>Cellvibrionales</taxon>
        <taxon>Microbulbiferaceae</taxon>
        <taxon>Microbulbifer</taxon>
    </lineage>
</organism>
<keyword evidence="8" id="KW-1185">Reference proteome</keyword>
<evidence type="ECO:0000256" key="1">
    <source>
        <dbReference type="ARBA" id="ARBA00004651"/>
    </source>
</evidence>
<feature type="transmembrane region" description="Helical" evidence="6">
    <location>
        <begin position="65"/>
        <end position="83"/>
    </location>
</feature>
<feature type="transmembrane region" description="Helical" evidence="6">
    <location>
        <begin position="25"/>
        <end position="45"/>
    </location>
</feature>
<dbReference type="EMBL" id="JBGMEL010000004">
    <property type="protein sequence ID" value="MFA0790000.1"/>
    <property type="molecule type" value="Genomic_DNA"/>
</dbReference>
<keyword evidence="2" id="KW-1003">Cell membrane</keyword>
<dbReference type="Pfam" id="PF06146">
    <property type="entry name" value="PsiE"/>
    <property type="match status" value="1"/>
</dbReference>
<protein>
    <submittedName>
        <fullName evidence="7">Phosphate-starvation-inducible PsiE family protein</fullName>
    </submittedName>
</protein>
<evidence type="ECO:0000256" key="4">
    <source>
        <dbReference type="ARBA" id="ARBA00022989"/>
    </source>
</evidence>
<feature type="transmembrane region" description="Helical" evidence="6">
    <location>
        <begin position="127"/>
        <end position="144"/>
    </location>
</feature>
<comment type="caution">
    <text evidence="7">The sequence shown here is derived from an EMBL/GenBank/DDBJ whole genome shotgun (WGS) entry which is preliminary data.</text>
</comment>
<dbReference type="RefSeq" id="WP_299581276.1">
    <property type="nucleotide sequence ID" value="NZ_JBGMEL010000004.1"/>
</dbReference>
<dbReference type="InterPro" id="IPR020948">
    <property type="entry name" value="P_starv_induced_PsiE-like"/>
</dbReference>
<evidence type="ECO:0000256" key="6">
    <source>
        <dbReference type="SAM" id="Phobius"/>
    </source>
</evidence>
<sequence length="151" mass="16821">MSDSEKETIKSASAVHSYYRKFESFIALLLTIIIIIIVVVAITRLAYSVYSMLLVGMKDPLDHKVFQTIFGEIITLLIALEFSHTLQYVVTRQQSIIQTTVVVLIAILALARKFIILDLDKVSATEIIGLAAATLALGLTYLILKSKRSNY</sequence>
<evidence type="ECO:0000313" key="8">
    <source>
        <dbReference type="Proteomes" id="UP001569414"/>
    </source>
</evidence>
<keyword evidence="4 6" id="KW-1133">Transmembrane helix</keyword>
<evidence type="ECO:0000256" key="3">
    <source>
        <dbReference type="ARBA" id="ARBA00022692"/>
    </source>
</evidence>
<keyword evidence="5 6" id="KW-0472">Membrane</keyword>
<evidence type="ECO:0000313" key="7">
    <source>
        <dbReference type="EMBL" id="MFA0790000.1"/>
    </source>
</evidence>
<comment type="subcellular location">
    <subcellularLocation>
        <location evidence="1">Cell membrane</location>
        <topology evidence="1">Multi-pass membrane protein</topology>
    </subcellularLocation>
</comment>
<evidence type="ECO:0000256" key="2">
    <source>
        <dbReference type="ARBA" id="ARBA00022475"/>
    </source>
</evidence>
<gene>
    <name evidence="7" type="ORF">ACCI51_05530</name>
</gene>
<dbReference type="Proteomes" id="UP001569414">
    <property type="component" value="Unassembled WGS sequence"/>
</dbReference>
<keyword evidence="3 6" id="KW-0812">Transmembrane</keyword>
<proteinExistence type="predicted"/>
<name>A0ABV4NL69_9GAMM</name>